<reference evidence="3" key="1">
    <citation type="journal article" date="2020" name="mSystems">
        <title>Genome- and Community-Level Interaction Insights into Carbon Utilization and Element Cycling Functions of Hydrothermarchaeota in Hydrothermal Sediment.</title>
        <authorList>
            <person name="Zhou Z."/>
            <person name="Liu Y."/>
            <person name="Xu W."/>
            <person name="Pan J."/>
            <person name="Luo Z.H."/>
            <person name="Li M."/>
        </authorList>
    </citation>
    <scope>NUCLEOTIDE SEQUENCE [LARGE SCALE GENOMIC DNA]</scope>
    <source>
        <strain evidence="3">SpSt-339</strain>
    </source>
</reference>
<dbReference type="PANTHER" id="PTHR11091">
    <property type="entry name" value="OXIDOREDUCTASE-RELATED"/>
    <property type="match status" value="1"/>
</dbReference>
<dbReference type="GO" id="GO:0016491">
    <property type="term" value="F:oxidoreductase activity"/>
    <property type="evidence" value="ECO:0007669"/>
    <property type="project" value="UniProtKB-KW"/>
</dbReference>
<protein>
    <submittedName>
        <fullName evidence="3">Ldh family oxidoreductase</fullName>
    </submittedName>
</protein>
<comment type="similarity">
    <text evidence="1">Belongs to the LDH2/MDH2 oxidoreductase family.</text>
</comment>
<dbReference type="PANTHER" id="PTHR11091:SF0">
    <property type="entry name" value="MALATE DEHYDROGENASE"/>
    <property type="match status" value="1"/>
</dbReference>
<dbReference type="SUPFAM" id="SSF89733">
    <property type="entry name" value="L-sulfolactate dehydrogenase-like"/>
    <property type="match status" value="1"/>
</dbReference>
<evidence type="ECO:0000256" key="1">
    <source>
        <dbReference type="ARBA" id="ARBA00006056"/>
    </source>
</evidence>
<evidence type="ECO:0000313" key="3">
    <source>
        <dbReference type="EMBL" id="HEN15889.1"/>
    </source>
</evidence>
<name>A0A7C2NYH6_9PLAN</name>
<dbReference type="InterPro" id="IPR043144">
    <property type="entry name" value="Mal/L-sulf/L-lact_DH-like_ah"/>
</dbReference>
<dbReference type="InterPro" id="IPR036111">
    <property type="entry name" value="Mal/L-sulfo/L-lacto_DH-like_sf"/>
</dbReference>
<keyword evidence="2" id="KW-0560">Oxidoreductase</keyword>
<comment type="caution">
    <text evidence="3">The sequence shown here is derived from an EMBL/GenBank/DDBJ whole genome shotgun (WGS) entry which is preliminary data.</text>
</comment>
<dbReference type="Gene3D" id="1.10.1530.10">
    <property type="match status" value="1"/>
</dbReference>
<accession>A0A7C2NYH6</accession>
<dbReference type="AlphaFoldDB" id="A0A7C2NYH6"/>
<dbReference type="Gene3D" id="3.30.1370.60">
    <property type="entry name" value="Hypothetical oxidoreductase yiak, domain 2"/>
    <property type="match status" value="1"/>
</dbReference>
<organism evidence="3">
    <name type="scientific">Schlesneria paludicola</name>
    <dbReference type="NCBI Taxonomy" id="360056"/>
    <lineage>
        <taxon>Bacteria</taxon>
        <taxon>Pseudomonadati</taxon>
        <taxon>Planctomycetota</taxon>
        <taxon>Planctomycetia</taxon>
        <taxon>Planctomycetales</taxon>
        <taxon>Planctomycetaceae</taxon>
        <taxon>Schlesneria</taxon>
    </lineage>
</organism>
<dbReference type="EMBL" id="DSOK01000296">
    <property type="protein sequence ID" value="HEN15889.1"/>
    <property type="molecule type" value="Genomic_DNA"/>
</dbReference>
<sequence>MPTLSAAVLQSFTESLFLAAGVEAGNARIVAESLVDANLRGHDSHGVMRVPFYIGSLKNGKLNPQATLTVISETPCSLVCDGGWGLGQVLARDLTNRLIAKCETVAVACGTLRQSTHIGRLGEYAELAADRGMMSMIVANTHGAAQRVAPVGGKRPRLGTNPICLGMPGGQEGPFIFDIGTSATAEGKVRVKKIAGQPVPLGWILDPEGKPTTDPNQLYGDPPGTILPLGGDQAYKGFGLAFMIEMMCGGLSGGQCAYPNPPPPVGNCAFFLVLNPAFFGGQDHLRKEVAQLEQYVRSVPKIDESREIFLPGDPERKTKAQRSATGIPLDDGNWNALVDLAVQLGVAVPSV</sequence>
<proteinExistence type="inferred from homology"/>
<evidence type="ECO:0000256" key="2">
    <source>
        <dbReference type="ARBA" id="ARBA00023002"/>
    </source>
</evidence>
<dbReference type="InterPro" id="IPR043143">
    <property type="entry name" value="Mal/L-sulf/L-lact_DH-like_NADP"/>
</dbReference>
<dbReference type="Pfam" id="PF02615">
    <property type="entry name" value="Ldh_2"/>
    <property type="match status" value="1"/>
</dbReference>
<gene>
    <name evidence="3" type="ORF">ENQ76_10525</name>
</gene>
<dbReference type="InterPro" id="IPR003767">
    <property type="entry name" value="Malate/L-lactate_DH-like"/>
</dbReference>